<proteinExistence type="predicted"/>
<dbReference type="AlphaFoldDB" id="V4R5S5"/>
<evidence type="ECO:0000313" key="3">
    <source>
        <dbReference type="Proteomes" id="UP000017819"/>
    </source>
</evidence>
<evidence type="ECO:0000313" key="2">
    <source>
        <dbReference type="EMBL" id="ESR27307.1"/>
    </source>
</evidence>
<accession>V4R5S5</accession>
<name>V4R5S5_9HYPH</name>
<dbReference type="PATRIC" id="fig|631454.5.peg.284"/>
<dbReference type="EMBL" id="AWXZ01000007">
    <property type="protein sequence ID" value="ESR27307.1"/>
    <property type="molecule type" value="Genomic_DNA"/>
</dbReference>
<dbReference type="RefSeq" id="WP_023430443.1">
    <property type="nucleotide sequence ID" value="NZ_AWXZ01000007.1"/>
</dbReference>
<evidence type="ECO:0000256" key="1">
    <source>
        <dbReference type="SAM" id="MobiDB-lite"/>
    </source>
</evidence>
<feature type="region of interest" description="Disordered" evidence="1">
    <location>
        <begin position="1"/>
        <end position="63"/>
    </location>
</feature>
<protein>
    <recommendedName>
        <fullName evidence="4">DUF4169 family protein</fullName>
    </recommendedName>
</protein>
<dbReference type="STRING" id="631454.N177_0286"/>
<keyword evidence="3" id="KW-1185">Reference proteome</keyword>
<sequence>MSDIVNLRQARKARARAEKEKQAADNRLRFGMTKAERQAAERQRSSLDRHVEGHRLGRTDDDE</sequence>
<feature type="compositionally biased region" description="Basic and acidic residues" evidence="1">
    <location>
        <begin position="15"/>
        <end position="63"/>
    </location>
</feature>
<dbReference type="Pfam" id="PF13770">
    <property type="entry name" value="DUF4169"/>
    <property type="match status" value="1"/>
</dbReference>
<evidence type="ECO:0008006" key="4">
    <source>
        <dbReference type="Google" id="ProtNLM"/>
    </source>
</evidence>
<reference evidence="2 3" key="1">
    <citation type="journal article" date="2014" name="Genome Announc.">
        <title>Draft Genome Sequence of Lutibaculum baratangense Strain AMV1T, Isolated from a Mud Volcano in Andamans, India.</title>
        <authorList>
            <person name="Singh A."/>
            <person name="Sreenivas A."/>
            <person name="Sathyanarayana Reddy G."/>
            <person name="Pinnaka A.K."/>
            <person name="Shivaji S."/>
        </authorList>
    </citation>
    <scope>NUCLEOTIDE SEQUENCE [LARGE SCALE GENOMIC DNA]</scope>
    <source>
        <strain evidence="2 3">AMV1</strain>
    </source>
</reference>
<dbReference type="OrthoDB" id="7173889at2"/>
<gene>
    <name evidence="2" type="ORF">N177_0286</name>
</gene>
<dbReference type="Proteomes" id="UP000017819">
    <property type="component" value="Unassembled WGS sequence"/>
</dbReference>
<dbReference type="eggNOG" id="ENOG50339KS">
    <property type="taxonomic scope" value="Bacteria"/>
</dbReference>
<comment type="caution">
    <text evidence="2">The sequence shown here is derived from an EMBL/GenBank/DDBJ whole genome shotgun (WGS) entry which is preliminary data.</text>
</comment>
<organism evidence="2 3">
    <name type="scientific">Lutibaculum baratangense AMV1</name>
    <dbReference type="NCBI Taxonomy" id="631454"/>
    <lineage>
        <taxon>Bacteria</taxon>
        <taxon>Pseudomonadati</taxon>
        <taxon>Pseudomonadota</taxon>
        <taxon>Alphaproteobacteria</taxon>
        <taxon>Hyphomicrobiales</taxon>
        <taxon>Tepidamorphaceae</taxon>
        <taxon>Lutibaculum</taxon>
    </lineage>
</organism>
<dbReference type="InterPro" id="IPR025227">
    <property type="entry name" value="DUF4169"/>
</dbReference>